<accession>A0A6J7N5T9</accession>
<proteinExistence type="predicted"/>
<feature type="region of interest" description="Disordered" evidence="1">
    <location>
        <begin position="1"/>
        <end position="87"/>
    </location>
</feature>
<organism evidence="2">
    <name type="scientific">freshwater metagenome</name>
    <dbReference type="NCBI Taxonomy" id="449393"/>
    <lineage>
        <taxon>unclassified sequences</taxon>
        <taxon>metagenomes</taxon>
        <taxon>ecological metagenomes</taxon>
    </lineage>
</organism>
<feature type="compositionally biased region" description="Low complexity" evidence="1">
    <location>
        <begin position="35"/>
        <end position="48"/>
    </location>
</feature>
<feature type="region of interest" description="Disordered" evidence="1">
    <location>
        <begin position="99"/>
        <end position="168"/>
    </location>
</feature>
<evidence type="ECO:0000256" key="1">
    <source>
        <dbReference type="SAM" id="MobiDB-lite"/>
    </source>
</evidence>
<dbReference type="AlphaFoldDB" id="A0A6J7N5T9"/>
<feature type="compositionally biased region" description="Low complexity" evidence="1">
    <location>
        <begin position="9"/>
        <end position="25"/>
    </location>
</feature>
<evidence type="ECO:0000313" key="2">
    <source>
        <dbReference type="EMBL" id="CAB4987598.1"/>
    </source>
</evidence>
<gene>
    <name evidence="2" type="ORF">UFOPK3954_00955</name>
</gene>
<feature type="compositionally biased region" description="Polar residues" evidence="1">
    <location>
        <begin position="99"/>
        <end position="129"/>
    </location>
</feature>
<dbReference type="EMBL" id="CAFBON010000084">
    <property type="protein sequence ID" value="CAB4987598.1"/>
    <property type="molecule type" value="Genomic_DNA"/>
</dbReference>
<feature type="region of interest" description="Disordered" evidence="1">
    <location>
        <begin position="184"/>
        <end position="219"/>
    </location>
</feature>
<sequence>MTTRTEPLAPSTSAHSASASSAPSTRVCSSPASDSPRWTSPSTTTTRGCRPRRRTTSTPTRATSTSTTPAASERAPAATSRPRSSSNTYWSVRWTRHWTTTSPRWPNSSRRATKQVPANCSSISASPTSRWARATSSPPPSTISKPRWRHSSPKTDTKFPASPKNSCCCSRQRRTQWDLTRRSPSRRRCCDGRSRDAVSTASTSTPSPWSSHEFPSGSTRSCAGCRCPAWTTTSCAPTASPVSGPSRRPSTCWCPDARVR</sequence>
<feature type="compositionally biased region" description="Low complexity" evidence="1">
    <location>
        <begin position="199"/>
        <end position="211"/>
    </location>
</feature>
<feature type="compositionally biased region" description="Low complexity" evidence="1">
    <location>
        <begin position="56"/>
        <end position="86"/>
    </location>
</feature>
<name>A0A6J7N5T9_9ZZZZ</name>
<reference evidence="2" key="1">
    <citation type="submission" date="2020-05" db="EMBL/GenBank/DDBJ databases">
        <authorList>
            <person name="Chiriac C."/>
            <person name="Salcher M."/>
            <person name="Ghai R."/>
            <person name="Kavagutti S V."/>
        </authorList>
    </citation>
    <scope>NUCLEOTIDE SEQUENCE</scope>
</reference>
<protein>
    <submittedName>
        <fullName evidence="2">Unannotated protein</fullName>
    </submittedName>
</protein>